<organism evidence="6 7">
    <name type="scientific">Candidatus Falkowbacteria bacterium RIFCSPLOWO2_02_FULL_45_21</name>
    <dbReference type="NCBI Taxonomy" id="1797989"/>
    <lineage>
        <taxon>Bacteria</taxon>
        <taxon>Candidatus Falkowiibacteriota</taxon>
    </lineage>
</organism>
<comment type="subunit">
    <text evidence="4">Part of the 30S ribosomal subunit.</text>
</comment>
<dbReference type="AlphaFoldDB" id="A0A1F5SAP9"/>
<dbReference type="PROSITE" id="PS00361">
    <property type="entry name" value="RIBOSOMAL_S10"/>
    <property type="match status" value="1"/>
</dbReference>
<dbReference type="InterPro" id="IPR036838">
    <property type="entry name" value="Ribosomal_uS10_dom_sf"/>
</dbReference>
<dbReference type="InterPro" id="IPR001848">
    <property type="entry name" value="Ribosomal_uS10"/>
</dbReference>
<evidence type="ECO:0000256" key="3">
    <source>
        <dbReference type="ARBA" id="ARBA00023274"/>
    </source>
</evidence>
<sequence>MGGKATEAKSETKANEDSKQRIRIKIKAFDHKIIDQSTKTIVNTAERTGALVYGPIPLPTEKKKYTVNSSTFVHKDSRDQYEVRIHKRLVDIIDPTAKTIESLTNLGLPAGVDIEIKM</sequence>
<dbReference type="GO" id="GO:1990904">
    <property type="term" value="C:ribonucleoprotein complex"/>
    <property type="evidence" value="ECO:0007669"/>
    <property type="project" value="UniProtKB-KW"/>
</dbReference>
<protein>
    <recommendedName>
        <fullName evidence="4">Small ribosomal subunit protein uS10</fullName>
    </recommendedName>
</protein>
<comment type="caution">
    <text evidence="6">The sequence shown here is derived from an EMBL/GenBank/DDBJ whole genome shotgun (WGS) entry which is preliminary data.</text>
</comment>
<evidence type="ECO:0000313" key="7">
    <source>
        <dbReference type="Proteomes" id="UP000178783"/>
    </source>
</evidence>
<evidence type="ECO:0000313" key="6">
    <source>
        <dbReference type="EMBL" id="OGF23800.1"/>
    </source>
</evidence>
<evidence type="ECO:0000256" key="4">
    <source>
        <dbReference type="HAMAP-Rule" id="MF_00508"/>
    </source>
</evidence>
<dbReference type="Proteomes" id="UP000178783">
    <property type="component" value="Unassembled WGS sequence"/>
</dbReference>
<dbReference type="GO" id="GO:0005840">
    <property type="term" value="C:ribosome"/>
    <property type="evidence" value="ECO:0007669"/>
    <property type="project" value="UniProtKB-KW"/>
</dbReference>
<dbReference type="SUPFAM" id="SSF54999">
    <property type="entry name" value="Ribosomal protein S10"/>
    <property type="match status" value="1"/>
</dbReference>
<comment type="function">
    <text evidence="4">Involved in the binding of tRNA to the ribosomes.</text>
</comment>
<feature type="domain" description="Small ribosomal subunit protein uS10" evidence="5">
    <location>
        <begin position="23"/>
        <end position="117"/>
    </location>
</feature>
<dbReference type="Pfam" id="PF00338">
    <property type="entry name" value="Ribosomal_S10"/>
    <property type="match status" value="1"/>
</dbReference>
<dbReference type="STRING" id="1797989.A3H66_00320"/>
<keyword evidence="2 4" id="KW-0689">Ribosomal protein</keyword>
<reference evidence="6 7" key="1">
    <citation type="journal article" date="2016" name="Nat. Commun.">
        <title>Thousands of microbial genomes shed light on interconnected biogeochemical processes in an aquifer system.</title>
        <authorList>
            <person name="Anantharaman K."/>
            <person name="Brown C.T."/>
            <person name="Hug L.A."/>
            <person name="Sharon I."/>
            <person name="Castelle C.J."/>
            <person name="Probst A.J."/>
            <person name="Thomas B.C."/>
            <person name="Singh A."/>
            <person name="Wilkins M.J."/>
            <person name="Karaoz U."/>
            <person name="Brodie E.L."/>
            <person name="Williams K.H."/>
            <person name="Hubbard S.S."/>
            <person name="Banfield J.F."/>
        </authorList>
    </citation>
    <scope>NUCLEOTIDE SEQUENCE [LARGE SCALE GENOMIC DNA]</scope>
</reference>
<dbReference type="InterPro" id="IPR018268">
    <property type="entry name" value="Ribosomal_uS10_CS"/>
</dbReference>
<dbReference type="PANTHER" id="PTHR11700">
    <property type="entry name" value="30S RIBOSOMAL PROTEIN S10 FAMILY MEMBER"/>
    <property type="match status" value="1"/>
</dbReference>
<evidence type="ECO:0000256" key="1">
    <source>
        <dbReference type="ARBA" id="ARBA00007102"/>
    </source>
</evidence>
<dbReference type="NCBIfam" id="TIGR01049">
    <property type="entry name" value="rpsJ_bact"/>
    <property type="match status" value="1"/>
</dbReference>
<dbReference type="GO" id="GO:0000049">
    <property type="term" value="F:tRNA binding"/>
    <property type="evidence" value="ECO:0007669"/>
    <property type="project" value="UniProtKB-UniRule"/>
</dbReference>
<proteinExistence type="inferred from homology"/>
<dbReference type="Gene3D" id="3.30.70.600">
    <property type="entry name" value="Ribosomal protein S10 domain"/>
    <property type="match status" value="1"/>
</dbReference>
<dbReference type="GO" id="GO:0006412">
    <property type="term" value="P:translation"/>
    <property type="evidence" value="ECO:0007669"/>
    <property type="project" value="UniProtKB-UniRule"/>
</dbReference>
<name>A0A1F5SAP9_9BACT</name>
<accession>A0A1F5SAP9</accession>
<dbReference type="EMBL" id="MFFW01000051">
    <property type="protein sequence ID" value="OGF23800.1"/>
    <property type="molecule type" value="Genomic_DNA"/>
</dbReference>
<dbReference type="PRINTS" id="PR00971">
    <property type="entry name" value="RIBOSOMALS10"/>
</dbReference>
<keyword evidence="3 4" id="KW-0687">Ribonucleoprotein</keyword>
<dbReference type="SMART" id="SM01403">
    <property type="entry name" value="Ribosomal_S10"/>
    <property type="match status" value="1"/>
</dbReference>
<evidence type="ECO:0000259" key="5">
    <source>
        <dbReference type="SMART" id="SM01403"/>
    </source>
</evidence>
<dbReference type="NCBIfam" id="NF001861">
    <property type="entry name" value="PRK00596.1"/>
    <property type="match status" value="1"/>
</dbReference>
<dbReference type="HAMAP" id="MF_00508">
    <property type="entry name" value="Ribosomal_uS10"/>
    <property type="match status" value="1"/>
</dbReference>
<dbReference type="FunFam" id="3.30.70.600:FF:000003">
    <property type="entry name" value="30S ribosomal protein S10"/>
    <property type="match status" value="1"/>
</dbReference>
<dbReference type="InterPro" id="IPR027486">
    <property type="entry name" value="Ribosomal_uS10_dom"/>
</dbReference>
<evidence type="ECO:0000256" key="2">
    <source>
        <dbReference type="ARBA" id="ARBA00022980"/>
    </source>
</evidence>
<comment type="similarity">
    <text evidence="1 4">Belongs to the universal ribosomal protein uS10 family.</text>
</comment>
<gene>
    <name evidence="4" type="primary">rpsJ</name>
    <name evidence="6" type="ORF">A3H66_00320</name>
</gene>
<dbReference type="GO" id="GO:0003735">
    <property type="term" value="F:structural constituent of ribosome"/>
    <property type="evidence" value="ECO:0007669"/>
    <property type="project" value="InterPro"/>
</dbReference>